<dbReference type="Proteomes" id="UP001172386">
    <property type="component" value="Unassembled WGS sequence"/>
</dbReference>
<dbReference type="EMBL" id="JAPDRQ010000096">
    <property type="protein sequence ID" value="KAJ9655436.1"/>
    <property type="molecule type" value="Genomic_DNA"/>
</dbReference>
<accession>A0ACC3A4Z9</accession>
<reference evidence="1" key="1">
    <citation type="submission" date="2022-10" db="EMBL/GenBank/DDBJ databases">
        <title>Culturing micro-colonial fungi from biological soil crusts in the Mojave desert and describing Neophaeococcomyces mojavensis, and introducing the new genera and species Taxawa tesnikishii.</title>
        <authorList>
            <person name="Kurbessoian T."/>
            <person name="Stajich J.E."/>
        </authorList>
    </citation>
    <scope>NUCLEOTIDE SEQUENCE</scope>
    <source>
        <strain evidence="1">JES_112</strain>
    </source>
</reference>
<gene>
    <name evidence="1" type="ORF">H2198_005692</name>
</gene>
<comment type="caution">
    <text evidence="1">The sequence shown here is derived from an EMBL/GenBank/DDBJ whole genome shotgun (WGS) entry which is preliminary data.</text>
</comment>
<evidence type="ECO:0000313" key="1">
    <source>
        <dbReference type="EMBL" id="KAJ9655436.1"/>
    </source>
</evidence>
<organism evidence="1 2">
    <name type="scientific">Neophaeococcomyces mojaviensis</name>
    <dbReference type="NCBI Taxonomy" id="3383035"/>
    <lineage>
        <taxon>Eukaryota</taxon>
        <taxon>Fungi</taxon>
        <taxon>Dikarya</taxon>
        <taxon>Ascomycota</taxon>
        <taxon>Pezizomycotina</taxon>
        <taxon>Eurotiomycetes</taxon>
        <taxon>Chaetothyriomycetidae</taxon>
        <taxon>Chaetothyriales</taxon>
        <taxon>Chaetothyriales incertae sedis</taxon>
        <taxon>Neophaeococcomyces</taxon>
    </lineage>
</organism>
<protein>
    <submittedName>
        <fullName evidence="1">Uncharacterized protein</fullName>
    </submittedName>
</protein>
<name>A0ACC3A4Z9_9EURO</name>
<sequence>MSSYENGESKQTEAYTDGQTGTQTTKFNSEEAFKNSYFETNITSAEKKRKLPPLLDHLKSKKDLKELFKCSLAVWIVTLFIVINPVLRAEGQALFFGCIVLFIAPPSGIVFLQILIGCMILIGLGLAWAWGVITMKAALAARPLADTNARLAQLQQAAMRNTTNVEQLSGQTSYAQVLIFEGFMLDARVTAVYYCMIGLLIYLMARLRAANHKMVLVQLFFTIPIDISLTTGPLLPTFSPMIQTVMIKPAATAIGVGLFCSIFLFPESTSHVVLSSIKQIVSPITEFVEALRVSIDHAAKPMSLEQLQKAKAAGIASFKNFDNSLGFLPLDVSVCRWNADDIASLKEPLRMLFITWFGLLETQINRTEAKNKILKIMDENEAQEELEKHHKIGHHQLAQQLEFVRLFRDTEDEDLIIKSMAVVQVCADPLLAACKDGIQAIVETLDNVNERKWFNRPSQEVFYNMQQRHSQILENIRMESEAFLSRTMPQVIDPHAHLFDLDGVLNLPQGHGFMPLRGVILGAIFEERIVSFSRALQALLAQIVALEKNRIRQRLWFPTSVRRFSSWVLSQQPTPRIPLAMPDLVQEQKHSEPKHHRKFVGHHKNKANNETTSEAVAEPSTIEKLTTIHLHRGKERNPFGQTLLALTHWFTSTEAMYALRVLVVTVALAIPAAIPSSAGFYDREKGIWALIMAQLGLYPYTADYSWGVITKVIGTVVGGIIGMVAWYIGAGSGQGNPYGIAAIMAPLIAVFMYMRLFGPPVLLQASIITAATTYLTVAYSWIDTHIPSYGEPGVGYNIFWRRTLLVIVGFAASTIVMYFPRPPSASRHYRRVLSRTLSGYQDLYALLVANFITTEHEKPHPNTQTTPTSGMMTALEKITLSTSETLEEILDPIDLLRFEFSSTDFTAAGLSKITKLAMSINFNMFQLFYYGASLPVTFKERCRLLSGAFEEHFVGDFMSVLTLLGSSLETGVALPSVLCAPLMVRAFRVKVRALDHGHGDGALEEREGKGGEATHVRTILGTITRHLLETEEEGFRKYCLVISAMVGLFNAVDEMVLVVKEELGETHVVDIEHWGGGSTAGTARTERL</sequence>
<evidence type="ECO:0000313" key="2">
    <source>
        <dbReference type="Proteomes" id="UP001172386"/>
    </source>
</evidence>
<keyword evidence="2" id="KW-1185">Reference proteome</keyword>
<proteinExistence type="predicted"/>